<sequence>MRYFNLERRANLGAAGHGQLQGPRSPRELFPVSWDLVDGKVLALARHPQEQKLRLHSARQQILTATTGDY</sequence>
<accession>A0ABV0ZVP6</accession>
<keyword evidence="2" id="KW-1185">Reference proteome</keyword>
<protein>
    <submittedName>
        <fullName evidence="1">Uncharacterized protein</fullName>
    </submittedName>
</protein>
<gene>
    <name evidence="1" type="ORF">AMECASPLE_037701</name>
</gene>
<organism evidence="1 2">
    <name type="scientific">Ameca splendens</name>
    <dbReference type="NCBI Taxonomy" id="208324"/>
    <lineage>
        <taxon>Eukaryota</taxon>
        <taxon>Metazoa</taxon>
        <taxon>Chordata</taxon>
        <taxon>Craniata</taxon>
        <taxon>Vertebrata</taxon>
        <taxon>Euteleostomi</taxon>
        <taxon>Actinopterygii</taxon>
        <taxon>Neopterygii</taxon>
        <taxon>Teleostei</taxon>
        <taxon>Neoteleostei</taxon>
        <taxon>Acanthomorphata</taxon>
        <taxon>Ovalentaria</taxon>
        <taxon>Atherinomorphae</taxon>
        <taxon>Cyprinodontiformes</taxon>
        <taxon>Goodeidae</taxon>
        <taxon>Ameca</taxon>
    </lineage>
</organism>
<evidence type="ECO:0000313" key="1">
    <source>
        <dbReference type="EMBL" id="MEQ2309348.1"/>
    </source>
</evidence>
<reference evidence="1 2" key="1">
    <citation type="submission" date="2021-06" db="EMBL/GenBank/DDBJ databases">
        <authorList>
            <person name="Palmer J.M."/>
        </authorList>
    </citation>
    <scope>NUCLEOTIDE SEQUENCE [LARGE SCALE GENOMIC DNA]</scope>
    <source>
        <strain evidence="1 2">AS_MEX2019</strain>
        <tissue evidence="1">Muscle</tissue>
    </source>
</reference>
<evidence type="ECO:0000313" key="2">
    <source>
        <dbReference type="Proteomes" id="UP001469553"/>
    </source>
</evidence>
<dbReference type="EMBL" id="JAHRIP010072345">
    <property type="protein sequence ID" value="MEQ2309348.1"/>
    <property type="molecule type" value="Genomic_DNA"/>
</dbReference>
<proteinExistence type="predicted"/>
<dbReference type="Proteomes" id="UP001469553">
    <property type="component" value="Unassembled WGS sequence"/>
</dbReference>
<comment type="caution">
    <text evidence="1">The sequence shown here is derived from an EMBL/GenBank/DDBJ whole genome shotgun (WGS) entry which is preliminary data.</text>
</comment>
<name>A0ABV0ZVP6_9TELE</name>